<accession>A0A5E6RPQ0</accession>
<dbReference type="EMBL" id="CABVHJ010000004">
    <property type="protein sequence ID" value="VVM66128.1"/>
    <property type="molecule type" value="Genomic_DNA"/>
</dbReference>
<dbReference type="Proteomes" id="UP000327167">
    <property type="component" value="Unassembled WGS sequence"/>
</dbReference>
<dbReference type="Pfam" id="PF10832">
    <property type="entry name" value="YhfG"/>
    <property type="match status" value="1"/>
</dbReference>
<organism evidence="1 2">
    <name type="scientific">Pseudomonas fluorescens</name>
    <dbReference type="NCBI Taxonomy" id="294"/>
    <lineage>
        <taxon>Bacteria</taxon>
        <taxon>Pseudomonadati</taxon>
        <taxon>Pseudomonadota</taxon>
        <taxon>Gammaproteobacteria</taxon>
        <taxon>Pseudomonadales</taxon>
        <taxon>Pseudomonadaceae</taxon>
        <taxon>Pseudomonas</taxon>
    </lineage>
</organism>
<dbReference type="InterPro" id="IPR022541">
    <property type="entry name" value="YhfG"/>
</dbReference>
<sequence>MSKFFDELMESVIEMDEILRKKHRDSDSNADTSVLTFQQKQAHYDKVRRSNYLASLRIEGFETTPADAEKPLSSRMEVVEKYRQKPAD</sequence>
<gene>
    <name evidence="1" type="ORF">PS655_01561</name>
</gene>
<reference evidence="1 2" key="1">
    <citation type="submission" date="2019-09" db="EMBL/GenBank/DDBJ databases">
        <authorList>
            <person name="Chandra G."/>
            <person name="Truman W A."/>
        </authorList>
    </citation>
    <scope>NUCLEOTIDE SEQUENCE [LARGE SCALE GENOMIC DNA]</scope>
    <source>
        <strain evidence="1">PS655</strain>
    </source>
</reference>
<protein>
    <submittedName>
        <fullName evidence="1">Uncharacterized protein</fullName>
    </submittedName>
</protein>
<proteinExistence type="predicted"/>
<name>A0A5E6RPQ0_PSEFL</name>
<evidence type="ECO:0000313" key="2">
    <source>
        <dbReference type="Proteomes" id="UP000327167"/>
    </source>
</evidence>
<evidence type="ECO:0000313" key="1">
    <source>
        <dbReference type="EMBL" id="VVM66128.1"/>
    </source>
</evidence>
<dbReference type="AlphaFoldDB" id="A0A5E6RPQ0"/>